<evidence type="ECO:0000313" key="1">
    <source>
        <dbReference type="EMBL" id="MBB3092151.1"/>
    </source>
</evidence>
<comment type="caution">
    <text evidence="1">The sequence shown here is derived from an EMBL/GenBank/DDBJ whole genome shotgun (WGS) entry which is preliminary data.</text>
</comment>
<accession>A0A7W5A9N5</accession>
<dbReference type="AlphaFoldDB" id="A0A7W5A9N5"/>
<gene>
    <name evidence="1" type="ORF">FHS12_005128</name>
</gene>
<keyword evidence="2" id="KW-1185">Reference proteome</keyword>
<dbReference type="Proteomes" id="UP000577707">
    <property type="component" value="Unassembled WGS sequence"/>
</dbReference>
<proteinExistence type="predicted"/>
<organism evidence="1 2">
    <name type="scientific">Nocardioides albus</name>
    <dbReference type="NCBI Taxonomy" id="1841"/>
    <lineage>
        <taxon>Bacteria</taxon>
        <taxon>Bacillati</taxon>
        <taxon>Actinomycetota</taxon>
        <taxon>Actinomycetes</taxon>
        <taxon>Propionibacteriales</taxon>
        <taxon>Nocardioidaceae</taxon>
        <taxon>Nocardioides</taxon>
    </lineage>
</organism>
<reference evidence="1 2" key="1">
    <citation type="submission" date="2020-08" db="EMBL/GenBank/DDBJ databases">
        <title>Genomic Encyclopedia of Type Strains, Phase III (KMG-III): the genomes of soil and plant-associated and newly described type strains.</title>
        <authorList>
            <person name="Whitman W."/>
        </authorList>
    </citation>
    <scope>NUCLEOTIDE SEQUENCE [LARGE SCALE GENOMIC DNA]</scope>
    <source>
        <strain evidence="1 2">CECT 3302</strain>
    </source>
</reference>
<dbReference type="EMBL" id="JACHXG010000017">
    <property type="protein sequence ID" value="MBB3092151.1"/>
    <property type="molecule type" value="Genomic_DNA"/>
</dbReference>
<dbReference type="RefSeq" id="WP_260174106.1">
    <property type="nucleotide sequence ID" value="NZ_BMQT01000017.1"/>
</dbReference>
<protein>
    <submittedName>
        <fullName evidence="1">Uncharacterized protein</fullName>
    </submittedName>
</protein>
<sequence length="44" mass="4662">MEDRIKAERAANPAGLLVAKRFIGRGQLITADEVVAEASGRLPA</sequence>
<evidence type="ECO:0000313" key="2">
    <source>
        <dbReference type="Proteomes" id="UP000577707"/>
    </source>
</evidence>
<name>A0A7W5A9N5_9ACTN</name>